<name>A0ABP1RED1_9HEXA</name>
<feature type="transmembrane region" description="Helical" evidence="1">
    <location>
        <begin position="140"/>
        <end position="159"/>
    </location>
</feature>
<gene>
    <name evidence="2" type="ORF">ODALV1_LOCUS20989</name>
</gene>
<sequence>MVESFTNFQRHMWLCLTKCGVTRYYIDVTDKGRYVVQTSTFGVFIFWMLWGNDIFKLVYIGLTYHKLLGVEVHFLDQMSIWDWVLMAMHASFECGVWFFKYPLWENLYRQWEVQEDIYRKLGRPVEMAHKITRSDKINTVIYGGVCTIGTIALAVQFFFTPKYALNTYAIVPADTFLLQIIFCFHEMCFMWHAYAYQASVMVLAESYATSYQHILEEMNKALGSIIESAKLDLHNGKRSQDAVSQHNLKAANTNLRLRLKPVIDATKILFKSKPIDVNITAPGTEYDIQTLLADYKRVMISSMFHNQWIGLVMGPAEALNYAQFVADVFMLIQLLKEPDTDFFGVFFYLMDAVFGMIMLFRMLILLSRLYPQGKQFIQGLKTYATFNSSIRRMIVKTIPTLKVVSAKLTGAVVRPESVPVGINVLINWYICAAMWKRPDDPSRRT</sequence>
<accession>A0ABP1RED1</accession>
<feature type="transmembrane region" description="Helical" evidence="1">
    <location>
        <begin position="308"/>
        <end position="333"/>
    </location>
</feature>
<evidence type="ECO:0008006" key="4">
    <source>
        <dbReference type="Google" id="ProtNLM"/>
    </source>
</evidence>
<comment type="caution">
    <text evidence="2">The sequence shown here is derived from an EMBL/GenBank/DDBJ whole genome shotgun (WGS) entry which is preliminary data.</text>
</comment>
<keyword evidence="1" id="KW-0812">Transmembrane</keyword>
<feature type="transmembrane region" description="Helical" evidence="1">
    <location>
        <begin position="165"/>
        <end position="184"/>
    </location>
</feature>
<evidence type="ECO:0000256" key="1">
    <source>
        <dbReference type="SAM" id="Phobius"/>
    </source>
</evidence>
<protein>
    <recommendedName>
        <fullName evidence="4">Gustatory receptor</fullName>
    </recommendedName>
</protein>
<feature type="transmembrane region" description="Helical" evidence="1">
    <location>
        <begin position="80"/>
        <end position="99"/>
    </location>
</feature>
<feature type="transmembrane region" description="Helical" evidence="1">
    <location>
        <begin position="345"/>
        <end position="366"/>
    </location>
</feature>
<reference evidence="2 3" key="1">
    <citation type="submission" date="2024-08" db="EMBL/GenBank/DDBJ databases">
        <authorList>
            <person name="Cucini C."/>
            <person name="Frati F."/>
        </authorList>
    </citation>
    <scope>NUCLEOTIDE SEQUENCE [LARGE SCALE GENOMIC DNA]</scope>
</reference>
<evidence type="ECO:0000313" key="2">
    <source>
        <dbReference type="EMBL" id="CAL8125489.1"/>
    </source>
</evidence>
<keyword evidence="3" id="KW-1185">Reference proteome</keyword>
<proteinExistence type="predicted"/>
<keyword evidence="1" id="KW-0472">Membrane</keyword>
<feature type="transmembrane region" description="Helical" evidence="1">
    <location>
        <begin position="41"/>
        <end position="60"/>
    </location>
</feature>
<organism evidence="2 3">
    <name type="scientific">Orchesella dallaii</name>
    <dbReference type="NCBI Taxonomy" id="48710"/>
    <lineage>
        <taxon>Eukaryota</taxon>
        <taxon>Metazoa</taxon>
        <taxon>Ecdysozoa</taxon>
        <taxon>Arthropoda</taxon>
        <taxon>Hexapoda</taxon>
        <taxon>Collembola</taxon>
        <taxon>Entomobryomorpha</taxon>
        <taxon>Entomobryoidea</taxon>
        <taxon>Orchesellidae</taxon>
        <taxon>Orchesellinae</taxon>
        <taxon>Orchesella</taxon>
    </lineage>
</organism>
<dbReference type="EMBL" id="CAXLJM020000069">
    <property type="protein sequence ID" value="CAL8125489.1"/>
    <property type="molecule type" value="Genomic_DNA"/>
</dbReference>
<dbReference type="Proteomes" id="UP001642540">
    <property type="component" value="Unassembled WGS sequence"/>
</dbReference>
<keyword evidence="1" id="KW-1133">Transmembrane helix</keyword>
<evidence type="ECO:0000313" key="3">
    <source>
        <dbReference type="Proteomes" id="UP001642540"/>
    </source>
</evidence>